<dbReference type="PANTHER" id="PTHR43808:SF8">
    <property type="entry name" value="PEPTIDASE M20 DIMERISATION DOMAIN-CONTAINING PROTEIN"/>
    <property type="match status" value="1"/>
</dbReference>
<dbReference type="GO" id="GO:0016787">
    <property type="term" value="F:hydrolase activity"/>
    <property type="evidence" value="ECO:0007669"/>
    <property type="project" value="UniProtKB-KW"/>
</dbReference>
<dbReference type="Pfam" id="PF01546">
    <property type="entry name" value="Peptidase_M20"/>
    <property type="match status" value="1"/>
</dbReference>
<keyword evidence="5" id="KW-0862">Zinc</keyword>
<dbReference type="InterPro" id="IPR002933">
    <property type="entry name" value="Peptidase_M20"/>
</dbReference>
<dbReference type="Gene3D" id="3.40.630.10">
    <property type="entry name" value="Zn peptidases"/>
    <property type="match status" value="1"/>
</dbReference>
<dbReference type="FunFam" id="1.10.150.900:FF:000002">
    <property type="entry name" value="M20/M25/M40 family peptidase"/>
    <property type="match status" value="1"/>
</dbReference>
<dbReference type="InterPro" id="IPR011650">
    <property type="entry name" value="Peptidase_M20_dimer"/>
</dbReference>
<gene>
    <name evidence="7" type="ORF">GCM10011401_07020</name>
</gene>
<dbReference type="Pfam" id="PF07687">
    <property type="entry name" value="M20_dimer"/>
    <property type="match status" value="1"/>
</dbReference>
<dbReference type="AlphaFoldDB" id="A0A917AN73"/>
<keyword evidence="4" id="KW-0378">Hydrolase</keyword>
<evidence type="ECO:0000256" key="5">
    <source>
        <dbReference type="ARBA" id="ARBA00022833"/>
    </source>
</evidence>
<dbReference type="NCBIfam" id="NF005913">
    <property type="entry name" value="PRK07906.1"/>
    <property type="match status" value="1"/>
</dbReference>
<feature type="domain" description="Peptidase M20 dimerisation" evidence="6">
    <location>
        <begin position="205"/>
        <end position="342"/>
    </location>
</feature>
<dbReference type="Proteomes" id="UP000633136">
    <property type="component" value="Unassembled WGS sequence"/>
</dbReference>
<comment type="cofactor">
    <cofactor evidence="1">
        <name>Zn(2+)</name>
        <dbReference type="ChEBI" id="CHEBI:29105"/>
    </cofactor>
</comment>
<keyword evidence="8" id="KW-1185">Reference proteome</keyword>
<evidence type="ECO:0000313" key="7">
    <source>
        <dbReference type="EMBL" id="GGE62536.1"/>
    </source>
</evidence>
<dbReference type="Gene3D" id="3.30.70.360">
    <property type="match status" value="1"/>
</dbReference>
<evidence type="ECO:0000313" key="8">
    <source>
        <dbReference type="Proteomes" id="UP000633136"/>
    </source>
</evidence>
<keyword evidence="3" id="KW-0479">Metal-binding</keyword>
<name>A0A917AN73_9MICC</name>
<proteinExistence type="inferred from homology"/>
<dbReference type="InterPro" id="IPR050072">
    <property type="entry name" value="Peptidase_M20A"/>
</dbReference>
<dbReference type="GO" id="GO:0046872">
    <property type="term" value="F:metal ion binding"/>
    <property type="evidence" value="ECO:0007669"/>
    <property type="project" value="UniProtKB-KW"/>
</dbReference>
<evidence type="ECO:0000256" key="1">
    <source>
        <dbReference type="ARBA" id="ARBA00001947"/>
    </source>
</evidence>
<accession>A0A917AN73</accession>
<dbReference type="SUPFAM" id="SSF55031">
    <property type="entry name" value="Bacterial exopeptidase dimerisation domain"/>
    <property type="match status" value="1"/>
</dbReference>
<sequence length="445" mass="47718">MTTSDLNLAEQAAADVVDFCRDLIRFDTQNWGNGKSSGERDAAEYCAEILRQAGLEPQLYESAPGRTSVIARWKGVGPQGSAPDRGALVVHGHLDVVPAQAEDWQVDPFAAELRDGLIWGRGAVDMKDMDAMILAAVLQLTREGFQPERDIILAFFADEEDNGTYGAGWMVREHPEVFEGATEAISEVGGFSADIAGQRAYLIQTGEKGIHWTKMIAEGTAGHGSAVQSDNPVVTLGNAVAKIGEYEWPIEYTKTTRALMEQLSELTGIPFDEEDPSALLEATGSTSKFIAATLQNTSNPTALDAGYKHNVVPGSAEALVDARTLPEQDERVAAKLAELAGEKVRFELMNGGPSLEVPFSGALVEQMVASLRAEDPDAVVLPYMLGGGTDNKHLASLGIAGYGFAPLRLPADLDFTGMFHGVDERVPVDALTFGVTVLHRFLSAQ</sequence>
<dbReference type="InterPro" id="IPR036264">
    <property type="entry name" value="Bact_exopeptidase_dim_dom"/>
</dbReference>
<dbReference type="Gene3D" id="1.10.150.900">
    <property type="match status" value="1"/>
</dbReference>
<dbReference type="PANTHER" id="PTHR43808">
    <property type="entry name" value="ACETYLORNITHINE DEACETYLASE"/>
    <property type="match status" value="1"/>
</dbReference>
<evidence type="ECO:0000256" key="3">
    <source>
        <dbReference type="ARBA" id="ARBA00022723"/>
    </source>
</evidence>
<comment type="similarity">
    <text evidence="2">Belongs to the peptidase M20A family.</text>
</comment>
<dbReference type="RefSeq" id="WP_188682743.1">
    <property type="nucleotide sequence ID" value="NZ_BMIS01000002.1"/>
</dbReference>
<dbReference type="SUPFAM" id="SSF53187">
    <property type="entry name" value="Zn-dependent exopeptidases"/>
    <property type="match status" value="1"/>
</dbReference>
<evidence type="ECO:0000256" key="4">
    <source>
        <dbReference type="ARBA" id="ARBA00022801"/>
    </source>
</evidence>
<reference evidence="7" key="2">
    <citation type="submission" date="2020-09" db="EMBL/GenBank/DDBJ databases">
        <authorList>
            <person name="Sun Q."/>
            <person name="Zhou Y."/>
        </authorList>
    </citation>
    <scope>NUCLEOTIDE SEQUENCE</scope>
    <source>
        <strain evidence="7">CGMCC 1.15388</strain>
    </source>
</reference>
<organism evidence="7 8">
    <name type="scientific">Nesterenkonia cremea</name>
    <dbReference type="NCBI Taxonomy" id="1882340"/>
    <lineage>
        <taxon>Bacteria</taxon>
        <taxon>Bacillati</taxon>
        <taxon>Actinomycetota</taxon>
        <taxon>Actinomycetes</taxon>
        <taxon>Micrococcales</taxon>
        <taxon>Micrococcaceae</taxon>
        <taxon>Nesterenkonia</taxon>
    </lineage>
</organism>
<evidence type="ECO:0000259" key="6">
    <source>
        <dbReference type="Pfam" id="PF07687"/>
    </source>
</evidence>
<comment type="caution">
    <text evidence="7">The sequence shown here is derived from an EMBL/GenBank/DDBJ whole genome shotgun (WGS) entry which is preliminary data.</text>
</comment>
<evidence type="ECO:0000256" key="2">
    <source>
        <dbReference type="ARBA" id="ARBA00006247"/>
    </source>
</evidence>
<reference evidence="7" key="1">
    <citation type="journal article" date="2014" name="Int. J. Syst. Evol. Microbiol.">
        <title>Complete genome sequence of Corynebacterium casei LMG S-19264T (=DSM 44701T), isolated from a smear-ripened cheese.</title>
        <authorList>
            <consortium name="US DOE Joint Genome Institute (JGI-PGF)"/>
            <person name="Walter F."/>
            <person name="Albersmeier A."/>
            <person name="Kalinowski J."/>
            <person name="Ruckert C."/>
        </authorList>
    </citation>
    <scope>NUCLEOTIDE SEQUENCE</scope>
    <source>
        <strain evidence="7">CGMCC 1.15388</strain>
    </source>
</reference>
<dbReference type="EMBL" id="BMIS01000002">
    <property type="protein sequence ID" value="GGE62536.1"/>
    <property type="molecule type" value="Genomic_DNA"/>
</dbReference>
<protein>
    <submittedName>
        <fullName evidence="7">Peptidase M20</fullName>
    </submittedName>
</protein>